<sequence length="512" mass="52962">MNGAESLVHTLLKSGIDTCFANPGTSEMHFVSALDRIPGMRCVLALAEGVVTGAADGYARMADKPAATLLHCGPGLANGLANLHNARRANSSIVNIVGDQATHHRPLDAPLTADTEGWARPVSAWTRTAVDAATLGRDAAAAVQAARTAPGQIATLIAPSDTCWNAGGVVAEPLAPAPAGCVDEGTVAAIARILRTGEPAVLFLGNAALREAPLAAAGRIALKTGARTLAPTSNRRIERGAGRYPVTRLPYAVEPAVAALKGVKHLILVGAKAPVAFFAYPDKPAVMYPSDCTIHVLAREEQDPLDALARLADALNATQAAPTAERATIETARGPATSEGVAQTVAALLPENAVIVDEGVSFGRAFFPGTVNTAPHDWLQITGGAIGNGLPLATGAAIAAPGRRIVSLQADGSAMYTVQALWTQAREQLDVTTVILANRKYAILLGELQGVGAAAGKTAMDMLDLTRPNLEWVKIANGLGVEAAQADTMEKFADLFASANRRKGPFLIELVI</sequence>
<dbReference type="GO" id="GO:0044281">
    <property type="term" value="P:small molecule metabolic process"/>
    <property type="evidence" value="ECO:0007669"/>
    <property type="project" value="UniProtKB-ARBA"/>
</dbReference>
<keyword evidence="6" id="KW-1185">Reference proteome</keyword>
<evidence type="ECO:0000256" key="1">
    <source>
        <dbReference type="ARBA" id="ARBA00007812"/>
    </source>
</evidence>
<protein>
    <recommendedName>
        <fullName evidence="7">Decarboxylase</fullName>
    </recommendedName>
</protein>
<dbReference type="PANTHER" id="PTHR18968:SF86">
    <property type="entry name" value="ACETOLACTATE SYNTHASE LARGE SUBUNIT ILVX-RELATED"/>
    <property type="match status" value="1"/>
</dbReference>
<dbReference type="CDD" id="cd02002">
    <property type="entry name" value="TPP_BFDC"/>
    <property type="match status" value="1"/>
</dbReference>
<gene>
    <name evidence="5" type="ORF">BAU07_17550</name>
</gene>
<evidence type="ECO:0008006" key="7">
    <source>
        <dbReference type="Google" id="ProtNLM"/>
    </source>
</evidence>
<dbReference type="InterPro" id="IPR012001">
    <property type="entry name" value="Thiamin_PyroP_enz_TPP-bd_dom"/>
</dbReference>
<evidence type="ECO:0000259" key="3">
    <source>
        <dbReference type="Pfam" id="PF02775"/>
    </source>
</evidence>
<dbReference type="Pfam" id="PF02776">
    <property type="entry name" value="TPP_enzyme_N"/>
    <property type="match status" value="1"/>
</dbReference>
<dbReference type="CDD" id="cd07035">
    <property type="entry name" value="TPP_PYR_POX_like"/>
    <property type="match status" value="1"/>
</dbReference>
<dbReference type="GO" id="GO:0030976">
    <property type="term" value="F:thiamine pyrophosphate binding"/>
    <property type="evidence" value="ECO:0007669"/>
    <property type="project" value="InterPro"/>
</dbReference>
<evidence type="ECO:0000313" key="5">
    <source>
        <dbReference type="EMBL" id="ANN78682.1"/>
    </source>
</evidence>
<evidence type="ECO:0000256" key="2">
    <source>
        <dbReference type="ARBA" id="ARBA00023052"/>
    </source>
</evidence>
<dbReference type="Pfam" id="PF02775">
    <property type="entry name" value="TPP_enzyme_C"/>
    <property type="match status" value="1"/>
</dbReference>
<dbReference type="Proteomes" id="UP000091926">
    <property type="component" value="Chromosome"/>
</dbReference>
<organism evidence="5 6">
    <name type="scientific">Bordetella flabilis</name>
    <dbReference type="NCBI Taxonomy" id="463014"/>
    <lineage>
        <taxon>Bacteria</taxon>
        <taxon>Pseudomonadati</taxon>
        <taxon>Pseudomonadota</taxon>
        <taxon>Betaproteobacteria</taxon>
        <taxon>Burkholderiales</taxon>
        <taxon>Alcaligenaceae</taxon>
        <taxon>Bordetella</taxon>
    </lineage>
</organism>
<evidence type="ECO:0000259" key="4">
    <source>
        <dbReference type="Pfam" id="PF02776"/>
    </source>
</evidence>
<dbReference type="NCBIfam" id="NF005760">
    <property type="entry name" value="PRK07586.1"/>
    <property type="match status" value="1"/>
</dbReference>
<dbReference type="STRING" id="463014.BAU07_17550"/>
<dbReference type="InterPro" id="IPR011766">
    <property type="entry name" value="TPP_enzyme_TPP-bd"/>
</dbReference>
<accession>A0A193GF50</accession>
<dbReference type="KEGG" id="bfz:BAU07_17550"/>
<dbReference type="Gene3D" id="3.40.50.970">
    <property type="match status" value="2"/>
</dbReference>
<name>A0A193GF50_9BORD</name>
<dbReference type="OrthoDB" id="2254214at2"/>
<comment type="similarity">
    <text evidence="1">Belongs to the TPP enzyme family.</text>
</comment>
<dbReference type="RefSeq" id="WP_066660150.1">
    <property type="nucleotide sequence ID" value="NZ_CBCSCL010000004.1"/>
</dbReference>
<feature type="domain" description="Thiamine pyrophosphate enzyme TPP-binding" evidence="3">
    <location>
        <begin position="375"/>
        <end position="509"/>
    </location>
</feature>
<feature type="domain" description="Thiamine pyrophosphate enzyme N-terminal TPP-binding" evidence="4">
    <location>
        <begin position="1"/>
        <end position="106"/>
    </location>
</feature>
<dbReference type="EMBL" id="CP016172">
    <property type="protein sequence ID" value="ANN78682.1"/>
    <property type="molecule type" value="Genomic_DNA"/>
</dbReference>
<evidence type="ECO:0000313" key="6">
    <source>
        <dbReference type="Proteomes" id="UP000091926"/>
    </source>
</evidence>
<dbReference type="GO" id="GO:0003984">
    <property type="term" value="F:acetolactate synthase activity"/>
    <property type="evidence" value="ECO:0007669"/>
    <property type="project" value="TreeGrafter"/>
</dbReference>
<dbReference type="SUPFAM" id="SSF52518">
    <property type="entry name" value="Thiamin diphosphate-binding fold (THDP-binding)"/>
    <property type="match status" value="2"/>
</dbReference>
<dbReference type="InterPro" id="IPR029061">
    <property type="entry name" value="THDP-binding"/>
</dbReference>
<dbReference type="PANTHER" id="PTHR18968">
    <property type="entry name" value="THIAMINE PYROPHOSPHATE ENZYMES"/>
    <property type="match status" value="1"/>
</dbReference>
<keyword evidence="2" id="KW-0786">Thiamine pyrophosphate</keyword>
<dbReference type="AlphaFoldDB" id="A0A193GF50"/>
<dbReference type="InterPro" id="IPR045229">
    <property type="entry name" value="TPP_enz"/>
</dbReference>
<dbReference type="GO" id="GO:0050660">
    <property type="term" value="F:flavin adenine dinucleotide binding"/>
    <property type="evidence" value="ECO:0007669"/>
    <property type="project" value="TreeGrafter"/>
</dbReference>
<proteinExistence type="inferred from homology"/>
<reference evidence="5 6" key="1">
    <citation type="submission" date="2016-06" db="EMBL/GenBank/DDBJ databases">
        <title>Complete genome sequences of Bordetella bronchialis and Bordetella flabilis.</title>
        <authorList>
            <person name="LiPuma J.J."/>
            <person name="Spilker T."/>
        </authorList>
    </citation>
    <scope>NUCLEOTIDE SEQUENCE [LARGE SCALE GENOMIC DNA]</scope>
    <source>
        <strain evidence="5 6">AU10664</strain>
    </source>
</reference>